<keyword evidence="4" id="KW-1185">Reference proteome</keyword>
<evidence type="ECO:0000259" key="2">
    <source>
        <dbReference type="Pfam" id="PF19762"/>
    </source>
</evidence>
<evidence type="ECO:0000256" key="1">
    <source>
        <dbReference type="SAM" id="Phobius"/>
    </source>
</evidence>
<keyword evidence="1" id="KW-0472">Membrane</keyword>
<name>A0ABX0H726_9BACT</name>
<accession>A0ABX0H726</accession>
<evidence type="ECO:0000313" key="4">
    <source>
        <dbReference type="Proteomes" id="UP000649799"/>
    </source>
</evidence>
<protein>
    <recommendedName>
        <fullName evidence="2">DUF6249 domain-containing protein</fullName>
    </recommendedName>
</protein>
<feature type="domain" description="DUF6249" evidence="2">
    <location>
        <begin position="5"/>
        <end position="119"/>
    </location>
</feature>
<dbReference type="EMBL" id="JAANYN010000004">
    <property type="protein sequence ID" value="NHE57583.1"/>
    <property type="molecule type" value="Genomic_DNA"/>
</dbReference>
<feature type="transmembrane region" description="Helical" evidence="1">
    <location>
        <begin position="6"/>
        <end position="22"/>
    </location>
</feature>
<dbReference type="RefSeq" id="WP_166147209.1">
    <property type="nucleotide sequence ID" value="NZ_JAANYN010000004.1"/>
</dbReference>
<proteinExistence type="predicted"/>
<keyword evidence="1" id="KW-1133">Transmembrane helix</keyword>
<keyword evidence="1" id="KW-0812">Transmembrane</keyword>
<sequence length="139" mass="16015">MEVSIVFISFFATAFGIWFYYLKTRNSERLALISSGAEASLFYSRKKSRNYSIYIVIILGFVFFAIGLGIISGYALENYMIEISKASNPDRFNRDFPQAYFTSIFIFIGAALIISFFVVRKLIRKDDELTRLEMRGSTE</sequence>
<reference evidence="3 4" key="1">
    <citation type="submission" date="2020-03" db="EMBL/GenBank/DDBJ databases">
        <title>Cyclobacterium plantarum sp. nov., a marine bacterium isolated from a coastal-marine wetland.</title>
        <authorList>
            <person name="Sanchez-Porro C."/>
            <person name="Ventosa A."/>
            <person name="Amoozegar M."/>
        </authorList>
    </citation>
    <scope>NUCLEOTIDE SEQUENCE [LARGE SCALE GENOMIC DNA]</scope>
    <source>
        <strain evidence="3 4">GBPx2</strain>
    </source>
</reference>
<dbReference type="InterPro" id="IPR046216">
    <property type="entry name" value="DUF6249"/>
</dbReference>
<feature type="transmembrane region" description="Helical" evidence="1">
    <location>
        <begin position="96"/>
        <end position="119"/>
    </location>
</feature>
<feature type="transmembrane region" description="Helical" evidence="1">
    <location>
        <begin position="51"/>
        <end position="76"/>
    </location>
</feature>
<comment type="caution">
    <text evidence="3">The sequence shown here is derived from an EMBL/GenBank/DDBJ whole genome shotgun (WGS) entry which is preliminary data.</text>
</comment>
<dbReference type="Pfam" id="PF19762">
    <property type="entry name" value="DUF6249"/>
    <property type="match status" value="1"/>
</dbReference>
<gene>
    <name evidence="3" type="ORF">G9Q97_12255</name>
</gene>
<dbReference type="Proteomes" id="UP000649799">
    <property type="component" value="Unassembled WGS sequence"/>
</dbReference>
<organism evidence="3 4">
    <name type="scientific">Cyclobacterium plantarum</name>
    <dbReference type="NCBI Taxonomy" id="2716263"/>
    <lineage>
        <taxon>Bacteria</taxon>
        <taxon>Pseudomonadati</taxon>
        <taxon>Bacteroidota</taxon>
        <taxon>Cytophagia</taxon>
        <taxon>Cytophagales</taxon>
        <taxon>Cyclobacteriaceae</taxon>
        <taxon>Cyclobacterium</taxon>
    </lineage>
</organism>
<evidence type="ECO:0000313" key="3">
    <source>
        <dbReference type="EMBL" id="NHE57583.1"/>
    </source>
</evidence>